<evidence type="ECO:0000313" key="2">
    <source>
        <dbReference type="EMBL" id="GGQ10150.1"/>
    </source>
</evidence>
<dbReference type="SUPFAM" id="SSF54427">
    <property type="entry name" value="NTF2-like"/>
    <property type="match status" value="1"/>
</dbReference>
<comment type="caution">
    <text evidence="2">The sequence shown here is derived from an EMBL/GenBank/DDBJ whole genome shotgun (WGS) entry which is preliminary data.</text>
</comment>
<dbReference type="InterPro" id="IPR037401">
    <property type="entry name" value="SnoaL-like"/>
</dbReference>
<accession>A0ABQ2R2D0</accession>
<dbReference type="EMBL" id="BMQJ01000011">
    <property type="protein sequence ID" value="GGQ10150.1"/>
    <property type="molecule type" value="Genomic_DNA"/>
</dbReference>
<keyword evidence="3" id="KW-1185">Reference proteome</keyword>
<feature type="domain" description="SnoaL-like" evidence="1">
    <location>
        <begin position="34"/>
        <end position="132"/>
    </location>
</feature>
<evidence type="ECO:0000313" key="3">
    <source>
        <dbReference type="Proteomes" id="UP000611554"/>
    </source>
</evidence>
<name>A0ABQ2R2D0_9ACTN</name>
<dbReference type="Gene3D" id="3.10.450.50">
    <property type="match status" value="1"/>
</dbReference>
<dbReference type="RefSeq" id="WP_189248471.1">
    <property type="nucleotide sequence ID" value="NZ_BMQJ01000011.1"/>
</dbReference>
<dbReference type="InterPro" id="IPR032710">
    <property type="entry name" value="NTF2-like_dom_sf"/>
</dbReference>
<sequence>MSENTPGNTAGTTGVPGPVEVFEAAQKRWLEGGAGFGELLAEDAVVETPFAPPGRPRRVEGRREFTDLAERGRAALPVRFEEVRDVMIHRTDDPGTIVVEYELAGTVTTTGLRGAASFVAVLTVRDGKVVRWREYQNTAAIAAATGTLPALLAAYGDAPAG</sequence>
<evidence type="ECO:0000259" key="1">
    <source>
        <dbReference type="Pfam" id="PF12680"/>
    </source>
</evidence>
<dbReference type="Pfam" id="PF12680">
    <property type="entry name" value="SnoaL_2"/>
    <property type="match status" value="1"/>
</dbReference>
<reference evidence="3" key="1">
    <citation type="journal article" date="2019" name="Int. J. Syst. Evol. Microbiol.">
        <title>The Global Catalogue of Microorganisms (GCM) 10K type strain sequencing project: providing services to taxonomists for standard genome sequencing and annotation.</title>
        <authorList>
            <consortium name="The Broad Institute Genomics Platform"/>
            <consortium name="The Broad Institute Genome Sequencing Center for Infectious Disease"/>
            <person name="Wu L."/>
            <person name="Ma J."/>
        </authorList>
    </citation>
    <scope>NUCLEOTIDE SEQUENCE [LARGE SCALE GENOMIC DNA]</scope>
    <source>
        <strain evidence="3">JCM 3115</strain>
    </source>
</reference>
<proteinExistence type="predicted"/>
<dbReference type="Proteomes" id="UP000611554">
    <property type="component" value="Unassembled WGS sequence"/>
</dbReference>
<protein>
    <recommendedName>
        <fullName evidence="1">SnoaL-like domain-containing protein</fullName>
    </recommendedName>
</protein>
<gene>
    <name evidence="2" type="ORF">GCM10010140_45610</name>
</gene>
<organism evidence="2 3">
    <name type="scientific">Streptosporangium pseudovulgare</name>
    <dbReference type="NCBI Taxonomy" id="35765"/>
    <lineage>
        <taxon>Bacteria</taxon>
        <taxon>Bacillati</taxon>
        <taxon>Actinomycetota</taxon>
        <taxon>Actinomycetes</taxon>
        <taxon>Streptosporangiales</taxon>
        <taxon>Streptosporangiaceae</taxon>
        <taxon>Streptosporangium</taxon>
    </lineage>
</organism>